<dbReference type="Pfam" id="PF07734">
    <property type="entry name" value="FBA_1"/>
    <property type="match status" value="1"/>
</dbReference>
<dbReference type="HOGENOM" id="CLU_027176_5_0_1"/>
<dbReference type="AlphaFoldDB" id="G7KEM7"/>
<organism evidence="2 5">
    <name type="scientific">Medicago truncatula</name>
    <name type="common">Barrel medic</name>
    <name type="synonym">Medicago tribuloides</name>
    <dbReference type="NCBI Taxonomy" id="3880"/>
    <lineage>
        <taxon>Eukaryota</taxon>
        <taxon>Viridiplantae</taxon>
        <taxon>Streptophyta</taxon>
        <taxon>Embryophyta</taxon>
        <taxon>Tracheophyta</taxon>
        <taxon>Spermatophyta</taxon>
        <taxon>Magnoliopsida</taxon>
        <taxon>eudicotyledons</taxon>
        <taxon>Gunneridae</taxon>
        <taxon>Pentapetalae</taxon>
        <taxon>rosids</taxon>
        <taxon>fabids</taxon>
        <taxon>Fabales</taxon>
        <taxon>Fabaceae</taxon>
        <taxon>Papilionoideae</taxon>
        <taxon>50 kb inversion clade</taxon>
        <taxon>NPAAA clade</taxon>
        <taxon>Hologalegina</taxon>
        <taxon>IRL clade</taxon>
        <taxon>Trifolieae</taxon>
        <taxon>Medicago</taxon>
    </lineage>
</organism>
<dbReference type="EMBL" id="PSQE01000005">
    <property type="protein sequence ID" value="RHN58101.1"/>
    <property type="molecule type" value="Genomic_DNA"/>
</dbReference>
<dbReference type="OMA" id="HEDIPLM"/>
<accession>G7KEM7</accession>
<reference evidence="3" key="5">
    <citation type="journal article" date="2018" name="Nat. Plants">
        <title>Whole-genome landscape of Medicago truncatula symbiotic genes.</title>
        <authorList>
            <person name="Pecrix Y."/>
            <person name="Gamas P."/>
            <person name="Carrere S."/>
        </authorList>
    </citation>
    <scope>NUCLEOTIDE SEQUENCE</scope>
    <source>
        <tissue evidence="3">Leaves</tissue>
    </source>
</reference>
<dbReference type="PANTHER" id="PTHR31672:SF13">
    <property type="entry name" value="F-BOX PROTEIN CPR30-LIKE"/>
    <property type="match status" value="1"/>
</dbReference>
<dbReference type="InterPro" id="IPR017451">
    <property type="entry name" value="F-box-assoc_interact_dom"/>
</dbReference>
<protein>
    <submittedName>
        <fullName evidence="2">F-box protein interaction domain protein</fullName>
    </submittedName>
    <submittedName>
        <fullName evidence="3">Putative F-box domain-containing protein</fullName>
    </submittedName>
</protein>
<dbReference type="PaxDb" id="3880-AET00902"/>
<sequence length="409" mass="46905">MEKSMAVKVSDNIHDDIAFAILSKLPLKSLRRFECLRKSWSLLFDNPHFITVYRKNFLSKCPSYDDEASFLIYIHGGKRLYSLFGERFENMVRLDRPNIVSRQYTNLTFLDFSSVNGVLCFTEGTGNKVVLWNPTTKEFNAIPPSPFESFSPPAELNFKAAIEFRANPILHGFGYDCVRDDYKLIRHTCIDYCFPDSSDLLIGMPSDRDLSLLQDKSLNPFWEIYSLRSNSWNKLDADMPRCRQYCNGFVTNGVNTDGVCHWLHLDSENNYVGACLISFNLRNMVFTNTLIPSFIGANWAKLMVLNGSIALITYHEKITTFNISVLGELGVKESWIKLFIVGPLPCVHIPIGVGKKGEIFLRKKDDELAWIDLNTNTIEELGFKGNRYNWRGQIVTYTKSLLPIERISY</sequence>
<dbReference type="InterPro" id="IPR036047">
    <property type="entry name" value="F-box-like_dom_sf"/>
</dbReference>
<evidence type="ECO:0000259" key="1">
    <source>
        <dbReference type="Pfam" id="PF07734"/>
    </source>
</evidence>
<dbReference type="EMBL" id="CM001221">
    <property type="protein sequence ID" value="AET00902.1"/>
    <property type="molecule type" value="Genomic_DNA"/>
</dbReference>
<dbReference type="EnsemblPlants" id="AET00902">
    <property type="protein sequence ID" value="AET00902"/>
    <property type="gene ID" value="MTR_5g097220"/>
</dbReference>
<dbReference type="Proteomes" id="UP000002051">
    <property type="component" value="Chromosome 5"/>
</dbReference>
<dbReference type="Gramene" id="rna33710">
    <property type="protein sequence ID" value="RHN58101.1"/>
    <property type="gene ID" value="gene33710"/>
</dbReference>
<evidence type="ECO:0000313" key="6">
    <source>
        <dbReference type="Proteomes" id="UP000265566"/>
    </source>
</evidence>
<dbReference type="KEGG" id="mtr:11425291"/>
<evidence type="ECO:0000313" key="4">
    <source>
        <dbReference type="EnsemblPlants" id="AET00902"/>
    </source>
</evidence>
<reference evidence="2 5" key="1">
    <citation type="journal article" date="2011" name="Nature">
        <title>The Medicago genome provides insight into the evolution of rhizobial symbioses.</title>
        <authorList>
            <person name="Young N.D."/>
            <person name="Debelle F."/>
            <person name="Oldroyd G.E."/>
            <person name="Geurts R."/>
            <person name="Cannon S.B."/>
            <person name="Udvardi M.K."/>
            <person name="Benedito V.A."/>
            <person name="Mayer K.F."/>
            <person name="Gouzy J."/>
            <person name="Schoof H."/>
            <person name="Van de Peer Y."/>
            <person name="Proost S."/>
            <person name="Cook D.R."/>
            <person name="Meyers B.C."/>
            <person name="Spannagl M."/>
            <person name="Cheung F."/>
            <person name="De Mita S."/>
            <person name="Krishnakumar V."/>
            <person name="Gundlach H."/>
            <person name="Zhou S."/>
            <person name="Mudge J."/>
            <person name="Bharti A.K."/>
            <person name="Murray J.D."/>
            <person name="Naoumkina M.A."/>
            <person name="Rosen B."/>
            <person name="Silverstein K.A."/>
            <person name="Tang H."/>
            <person name="Rombauts S."/>
            <person name="Zhao P.X."/>
            <person name="Zhou P."/>
            <person name="Barbe V."/>
            <person name="Bardou P."/>
            <person name="Bechner M."/>
            <person name="Bellec A."/>
            <person name="Berger A."/>
            <person name="Berges H."/>
            <person name="Bidwell S."/>
            <person name="Bisseling T."/>
            <person name="Choisne N."/>
            <person name="Couloux A."/>
            <person name="Denny R."/>
            <person name="Deshpande S."/>
            <person name="Dai X."/>
            <person name="Doyle J.J."/>
            <person name="Dudez A.M."/>
            <person name="Farmer A.D."/>
            <person name="Fouteau S."/>
            <person name="Franken C."/>
            <person name="Gibelin C."/>
            <person name="Gish J."/>
            <person name="Goldstein S."/>
            <person name="Gonzalez A.J."/>
            <person name="Green P.J."/>
            <person name="Hallab A."/>
            <person name="Hartog M."/>
            <person name="Hua A."/>
            <person name="Humphray S.J."/>
            <person name="Jeong D.H."/>
            <person name="Jing Y."/>
            <person name="Jocker A."/>
            <person name="Kenton S.M."/>
            <person name="Kim D.J."/>
            <person name="Klee K."/>
            <person name="Lai H."/>
            <person name="Lang C."/>
            <person name="Lin S."/>
            <person name="Macmil S.L."/>
            <person name="Magdelenat G."/>
            <person name="Matthews L."/>
            <person name="McCorrison J."/>
            <person name="Monaghan E.L."/>
            <person name="Mun J.H."/>
            <person name="Najar F.Z."/>
            <person name="Nicholson C."/>
            <person name="Noirot C."/>
            <person name="O'Bleness M."/>
            <person name="Paule C.R."/>
            <person name="Poulain J."/>
            <person name="Prion F."/>
            <person name="Qin B."/>
            <person name="Qu C."/>
            <person name="Retzel E.F."/>
            <person name="Riddle C."/>
            <person name="Sallet E."/>
            <person name="Samain S."/>
            <person name="Samson N."/>
            <person name="Sanders I."/>
            <person name="Saurat O."/>
            <person name="Scarpelli C."/>
            <person name="Schiex T."/>
            <person name="Segurens B."/>
            <person name="Severin A.J."/>
            <person name="Sherrier D.J."/>
            <person name="Shi R."/>
            <person name="Sims S."/>
            <person name="Singer S.R."/>
            <person name="Sinharoy S."/>
            <person name="Sterck L."/>
            <person name="Viollet A."/>
            <person name="Wang B.B."/>
            <person name="Wang K."/>
            <person name="Wang M."/>
            <person name="Wang X."/>
            <person name="Warfsmann J."/>
            <person name="Weissenbach J."/>
            <person name="White D.D."/>
            <person name="White J.D."/>
            <person name="Wiley G.B."/>
            <person name="Wincker P."/>
            <person name="Xing Y."/>
            <person name="Yang L."/>
            <person name="Yao Z."/>
            <person name="Ying F."/>
            <person name="Zhai J."/>
            <person name="Zhou L."/>
            <person name="Zuber A."/>
            <person name="Denarie J."/>
            <person name="Dixon R.A."/>
            <person name="May G.D."/>
            <person name="Schwartz D.C."/>
            <person name="Rogers J."/>
            <person name="Quetier F."/>
            <person name="Town C.D."/>
            <person name="Roe B.A."/>
        </authorList>
    </citation>
    <scope>NUCLEOTIDE SEQUENCE [LARGE SCALE GENOMIC DNA]</scope>
    <source>
        <strain evidence="2">A17</strain>
        <strain evidence="4 5">cv. Jemalong A17</strain>
    </source>
</reference>
<feature type="domain" description="F-box associated beta-propeller type 1" evidence="1">
    <location>
        <begin position="106"/>
        <end position="375"/>
    </location>
</feature>
<name>G7KEM7_MEDTR</name>
<keyword evidence="5" id="KW-1185">Reference proteome</keyword>
<reference evidence="4" key="3">
    <citation type="submission" date="2015-04" db="UniProtKB">
        <authorList>
            <consortium name="EnsemblPlants"/>
        </authorList>
    </citation>
    <scope>IDENTIFICATION</scope>
    <source>
        <strain evidence="4">cv. Jemalong A17</strain>
    </source>
</reference>
<proteinExistence type="predicted"/>
<gene>
    <name evidence="4" type="primary">11425291</name>
    <name evidence="2" type="ordered locus">MTR_5g097220</name>
    <name evidence="3" type="ORF">MtrunA17_Chr5g0447481</name>
</gene>
<dbReference type="InterPro" id="IPR006527">
    <property type="entry name" value="F-box-assoc_dom_typ1"/>
</dbReference>
<dbReference type="Proteomes" id="UP000265566">
    <property type="component" value="Chromosome 5"/>
</dbReference>
<dbReference type="STRING" id="3880.G7KEM7"/>
<evidence type="ECO:0000313" key="5">
    <source>
        <dbReference type="Proteomes" id="UP000002051"/>
    </source>
</evidence>
<reference evidence="2 5" key="2">
    <citation type="journal article" date="2014" name="BMC Genomics">
        <title>An improved genome release (version Mt4.0) for the model legume Medicago truncatula.</title>
        <authorList>
            <person name="Tang H."/>
            <person name="Krishnakumar V."/>
            <person name="Bidwell S."/>
            <person name="Rosen B."/>
            <person name="Chan A."/>
            <person name="Zhou S."/>
            <person name="Gentzbittel L."/>
            <person name="Childs K.L."/>
            <person name="Yandell M."/>
            <person name="Gundlach H."/>
            <person name="Mayer K.F."/>
            <person name="Schwartz D.C."/>
            <person name="Town C.D."/>
        </authorList>
    </citation>
    <scope>GENOME REANNOTATION</scope>
    <source>
        <strain evidence="4 5">cv. Jemalong A17</strain>
    </source>
</reference>
<dbReference type="PANTHER" id="PTHR31672">
    <property type="entry name" value="BNACNNG10540D PROTEIN"/>
    <property type="match status" value="1"/>
</dbReference>
<dbReference type="OrthoDB" id="1555129at2759"/>
<dbReference type="NCBIfam" id="TIGR01640">
    <property type="entry name" value="F_box_assoc_1"/>
    <property type="match status" value="1"/>
</dbReference>
<evidence type="ECO:0000313" key="3">
    <source>
        <dbReference type="EMBL" id="RHN58101.1"/>
    </source>
</evidence>
<dbReference type="SUPFAM" id="SSF81383">
    <property type="entry name" value="F-box domain"/>
    <property type="match status" value="1"/>
</dbReference>
<evidence type="ECO:0000313" key="2">
    <source>
        <dbReference type="EMBL" id="AET00902.1"/>
    </source>
</evidence>
<reference evidence="6" key="4">
    <citation type="journal article" date="2018" name="Nat. Plants">
        <title>Whole-genome landscape of Medicago truncatula symbiotic genes.</title>
        <authorList>
            <person name="Pecrix Y."/>
            <person name="Staton S.E."/>
            <person name="Sallet E."/>
            <person name="Lelandais-Briere C."/>
            <person name="Moreau S."/>
            <person name="Carrere S."/>
            <person name="Blein T."/>
            <person name="Jardinaud M.F."/>
            <person name="Latrasse D."/>
            <person name="Zouine M."/>
            <person name="Zahm M."/>
            <person name="Kreplak J."/>
            <person name="Mayjonade B."/>
            <person name="Satge C."/>
            <person name="Perez M."/>
            <person name="Cauet S."/>
            <person name="Marande W."/>
            <person name="Chantry-Darmon C."/>
            <person name="Lopez-Roques C."/>
            <person name="Bouchez O."/>
            <person name="Berard A."/>
            <person name="Debelle F."/>
            <person name="Munos S."/>
            <person name="Bendahmane A."/>
            <person name="Berges H."/>
            <person name="Niebel A."/>
            <person name="Buitink J."/>
            <person name="Frugier F."/>
            <person name="Benhamed M."/>
            <person name="Crespi M."/>
            <person name="Gouzy J."/>
            <person name="Gamas P."/>
        </authorList>
    </citation>
    <scope>NUCLEOTIDE SEQUENCE [LARGE SCALE GENOMIC DNA]</scope>
    <source>
        <strain evidence="6">cv. Jemalong A17</strain>
    </source>
</reference>
<dbReference type="InterPro" id="IPR050796">
    <property type="entry name" value="SCF_F-box_component"/>
</dbReference>